<gene>
    <name evidence="6" type="ORF">OHA22_31880</name>
</gene>
<evidence type="ECO:0000313" key="6">
    <source>
        <dbReference type="EMBL" id="WTT19799.1"/>
    </source>
</evidence>
<dbReference type="CDD" id="cd16917">
    <property type="entry name" value="HATPase_UhpB-NarQ-NarX-like"/>
    <property type="match status" value="1"/>
</dbReference>
<evidence type="ECO:0000256" key="1">
    <source>
        <dbReference type="ARBA" id="ARBA00022679"/>
    </source>
</evidence>
<dbReference type="PANTHER" id="PTHR24421:SF63">
    <property type="entry name" value="SENSOR HISTIDINE KINASE DESK"/>
    <property type="match status" value="1"/>
</dbReference>
<name>A0AAU2A513_9ACTN</name>
<feature type="transmembrane region" description="Helical" evidence="4">
    <location>
        <begin position="37"/>
        <end position="56"/>
    </location>
</feature>
<keyword evidence="4" id="KW-1133">Transmembrane helix</keyword>
<proteinExistence type="predicted"/>
<feature type="transmembrane region" description="Helical" evidence="4">
    <location>
        <begin position="6"/>
        <end position="25"/>
    </location>
</feature>
<keyword evidence="4" id="KW-0472">Membrane</keyword>
<evidence type="ECO:0000256" key="4">
    <source>
        <dbReference type="SAM" id="Phobius"/>
    </source>
</evidence>
<evidence type="ECO:0000259" key="5">
    <source>
        <dbReference type="Pfam" id="PF07730"/>
    </source>
</evidence>
<keyword evidence="4" id="KW-0812">Transmembrane</keyword>
<dbReference type="Pfam" id="PF07730">
    <property type="entry name" value="HisKA_3"/>
    <property type="match status" value="1"/>
</dbReference>
<dbReference type="EMBL" id="CP108222">
    <property type="protein sequence ID" value="WTT19799.1"/>
    <property type="molecule type" value="Genomic_DNA"/>
</dbReference>
<keyword evidence="3" id="KW-0902">Two-component regulatory system</keyword>
<evidence type="ECO:0000256" key="2">
    <source>
        <dbReference type="ARBA" id="ARBA00022777"/>
    </source>
</evidence>
<dbReference type="PANTHER" id="PTHR24421">
    <property type="entry name" value="NITRATE/NITRITE SENSOR PROTEIN NARX-RELATED"/>
    <property type="match status" value="1"/>
</dbReference>
<dbReference type="Gene3D" id="3.30.565.10">
    <property type="entry name" value="Histidine kinase-like ATPase, C-terminal domain"/>
    <property type="match status" value="1"/>
</dbReference>
<keyword evidence="2 6" id="KW-0418">Kinase</keyword>
<evidence type="ECO:0000256" key="3">
    <source>
        <dbReference type="ARBA" id="ARBA00023012"/>
    </source>
</evidence>
<feature type="transmembrane region" description="Helical" evidence="4">
    <location>
        <begin position="110"/>
        <end position="130"/>
    </location>
</feature>
<organism evidence="6">
    <name type="scientific">Streptomyces sp. NBC_00093</name>
    <dbReference type="NCBI Taxonomy" id="2975649"/>
    <lineage>
        <taxon>Bacteria</taxon>
        <taxon>Bacillati</taxon>
        <taxon>Actinomycetota</taxon>
        <taxon>Actinomycetes</taxon>
        <taxon>Kitasatosporales</taxon>
        <taxon>Streptomycetaceae</taxon>
        <taxon>Streptomyces</taxon>
    </lineage>
</organism>
<feature type="domain" description="Signal transduction histidine kinase subgroup 3 dimerisation and phosphoacceptor" evidence="5">
    <location>
        <begin position="176"/>
        <end position="236"/>
    </location>
</feature>
<protein>
    <submittedName>
        <fullName evidence="6">Histidine kinase</fullName>
    </submittedName>
</protein>
<dbReference type="InterPro" id="IPR011712">
    <property type="entry name" value="Sig_transdc_His_kin_sub3_dim/P"/>
</dbReference>
<dbReference type="GO" id="GO:0016020">
    <property type="term" value="C:membrane"/>
    <property type="evidence" value="ECO:0007669"/>
    <property type="project" value="InterPro"/>
</dbReference>
<keyword evidence="1" id="KW-0808">Transferase</keyword>
<dbReference type="SUPFAM" id="SSF55874">
    <property type="entry name" value="ATPase domain of HSP90 chaperone/DNA topoisomerase II/histidine kinase"/>
    <property type="match status" value="1"/>
</dbReference>
<dbReference type="GO" id="GO:0046983">
    <property type="term" value="F:protein dimerization activity"/>
    <property type="evidence" value="ECO:0007669"/>
    <property type="project" value="InterPro"/>
</dbReference>
<dbReference type="InterPro" id="IPR036890">
    <property type="entry name" value="HATPase_C_sf"/>
</dbReference>
<feature type="transmembrane region" description="Helical" evidence="4">
    <location>
        <begin position="142"/>
        <end position="164"/>
    </location>
</feature>
<accession>A0AAU2A513</accession>
<dbReference type="Gene3D" id="1.20.5.1930">
    <property type="match status" value="1"/>
</dbReference>
<reference evidence="6" key="1">
    <citation type="submission" date="2022-10" db="EMBL/GenBank/DDBJ databases">
        <title>The complete genomes of actinobacterial strains from the NBC collection.</title>
        <authorList>
            <person name="Joergensen T.S."/>
            <person name="Alvarez Arevalo M."/>
            <person name="Sterndorff E.B."/>
            <person name="Faurdal D."/>
            <person name="Vuksanovic O."/>
            <person name="Mourched A.-S."/>
            <person name="Charusanti P."/>
            <person name="Shaw S."/>
            <person name="Blin K."/>
            <person name="Weber T."/>
        </authorList>
    </citation>
    <scope>NUCLEOTIDE SEQUENCE</scope>
    <source>
        <strain evidence="6">NBC_00093</strain>
    </source>
</reference>
<feature type="transmembrane region" description="Helical" evidence="4">
    <location>
        <begin position="76"/>
        <end position="103"/>
    </location>
</feature>
<dbReference type="InterPro" id="IPR050482">
    <property type="entry name" value="Sensor_HK_TwoCompSys"/>
</dbReference>
<dbReference type="GO" id="GO:0000155">
    <property type="term" value="F:phosphorelay sensor kinase activity"/>
    <property type="evidence" value="ECO:0007669"/>
    <property type="project" value="InterPro"/>
</dbReference>
<sequence length="379" mass="40176">MDREQLAQHLCLVALAAATGVVFLRVTRELHGKQAELGVLAASWLLAGLLLATLLGQHTGKRSRNHRSALLAGQIFLTYVPLLIFDEVWLSMLGLLAGVVLVALPRPGGLMGAALITATGPLTIFALPVSNHTAFECGARTVVVGLVVYGIVRLSSVAAQAHVLRGQSARLAVHRERIRMARDLHDLLGSTLSAITIRSEAAALSPGDPVANRREFLQIAELARQSLNEVRSMVRDQVSLSLSHELEAARMALDAAAVQVRISREGPNLPTAAENCLGTVLREAVTNVLRHSQARTCSIAVRCVDGTAELSVENDRADVRDRSYGGGGLENLATRVTAMGGTLHSSGYAPDGFRLVAVLPLAAATHRGPEAFEPVPAAP</sequence>
<dbReference type="AlphaFoldDB" id="A0AAU2A513"/>